<reference evidence="1 2" key="1">
    <citation type="journal article" date="2015" name="Genome Biol.">
        <title>Comparative genomics of Steinernema reveals deeply conserved gene regulatory networks.</title>
        <authorList>
            <person name="Dillman A.R."/>
            <person name="Macchietto M."/>
            <person name="Porter C.F."/>
            <person name="Rogers A."/>
            <person name="Williams B."/>
            <person name="Antoshechkin I."/>
            <person name="Lee M.M."/>
            <person name="Goodwin Z."/>
            <person name="Lu X."/>
            <person name="Lewis E.E."/>
            <person name="Goodrich-Blair H."/>
            <person name="Stock S.P."/>
            <person name="Adams B.J."/>
            <person name="Sternberg P.W."/>
            <person name="Mortazavi A."/>
        </authorList>
    </citation>
    <scope>NUCLEOTIDE SEQUENCE [LARGE SCALE GENOMIC DNA]</scope>
    <source>
        <strain evidence="1 2">ALL</strain>
    </source>
</reference>
<protein>
    <submittedName>
        <fullName evidence="1">Uncharacterized protein</fullName>
    </submittedName>
</protein>
<evidence type="ECO:0000313" key="1">
    <source>
        <dbReference type="EMBL" id="TMS34149.1"/>
    </source>
</evidence>
<keyword evidence="2" id="KW-1185">Reference proteome</keyword>
<gene>
    <name evidence="1" type="ORF">L596_001789</name>
</gene>
<dbReference type="AlphaFoldDB" id="A0A4U8UNB2"/>
<organism evidence="1 2">
    <name type="scientific">Steinernema carpocapsae</name>
    <name type="common">Entomopathogenic nematode</name>
    <dbReference type="NCBI Taxonomy" id="34508"/>
    <lineage>
        <taxon>Eukaryota</taxon>
        <taxon>Metazoa</taxon>
        <taxon>Ecdysozoa</taxon>
        <taxon>Nematoda</taxon>
        <taxon>Chromadorea</taxon>
        <taxon>Rhabditida</taxon>
        <taxon>Tylenchina</taxon>
        <taxon>Panagrolaimomorpha</taxon>
        <taxon>Strongyloidoidea</taxon>
        <taxon>Steinernematidae</taxon>
        <taxon>Steinernema</taxon>
    </lineage>
</organism>
<name>A0A4U8UNB2_STECR</name>
<reference evidence="1 2" key="2">
    <citation type="journal article" date="2019" name="G3 (Bethesda)">
        <title>Hybrid Assembly of the Genome of the Entomopathogenic Nematode Steinernema carpocapsae Identifies the X-Chromosome.</title>
        <authorList>
            <person name="Serra L."/>
            <person name="Macchietto M."/>
            <person name="Macias-Munoz A."/>
            <person name="McGill C.J."/>
            <person name="Rodriguez I.M."/>
            <person name="Rodriguez B."/>
            <person name="Murad R."/>
            <person name="Mortazavi A."/>
        </authorList>
    </citation>
    <scope>NUCLEOTIDE SEQUENCE [LARGE SCALE GENOMIC DNA]</scope>
    <source>
        <strain evidence="1 2">ALL</strain>
    </source>
</reference>
<comment type="caution">
    <text evidence="1">The sequence shown here is derived from an EMBL/GenBank/DDBJ whole genome shotgun (WGS) entry which is preliminary data.</text>
</comment>
<dbReference type="EMBL" id="CM016762">
    <property type="protein sequence ID" value="TMS34149.1"/>
    <property type="molecule type" value="Genomic_DNA"/>
</dbReference>
<sequence length="66" mass="7504">MDLWIWRAGGRPAANSNLYVDMTLNRAGAHKGPHLSEKWLIDLPKDAIEERIPAEQCDVYEKENAV</sequence>
<accession>A0A4U8UNB2</accession>
<dbReference type="EMBL" id="AZBU02000001">
    <property type="protein sequence ID" value="TMS34149.1"/>
    <property type="molecule type" value="Genomic_DNA"/>
</dbReference>
<evidence type="ECO:0000313" key="2">
    <source>
        <dbReference type="Proteomes" id="UP000298663"/>
    </source>
</evidence>
<dbReference type="Proteomes" id="UP000298663">
    <property type="component" value="Chromosome X"/>
</dbReference>
<proteinExistence type="predicted"/>